<feature type="signal peptide" evidence="2">
    <location>
        <begin position="1"/>
        <end position="25"/>
    </location>
</feature>
<proteinExistence type="predicted"/>
<keyword evidence="4" id="KW-1185">Reference proteome</keyword>
<accession>A0AAV2CKX4</accession>
<dbReference type="Proteomes" id="UP001497516">
    <property type="component" value="Chromosome 1"/>
</dbReference>
<evidence type="ECO:0000256" key="1">
    <source>
        <dbReference type="SAM" id="Phobius"/>
    </source>
</evidence>
<keyword evidence="1" id="KW-1133">Transmembrane helix</keyword>
<evidence type="ECO:0000313" key="4">
    <source>
        <dbReference type="Proteomes" id="UP001497516"/>
    </source>
</evidence>
<reference evidence="3 4" key="1">
    <citation type="submission" date="2024-04" db="EMBL/GenBank/DDBJ databases">
        <authorList>
            <person name="Fracassetti M."/>
        </authorList>
    </citation>
    <scope>NUCLEOTIDE SEQUENCE [LARGE SCALE GENOMIC DNA]</scope>
</reference>
<keyword evidence="1" id="KW-0472">Membrane</keyword>
<feature type="chain" id="PRO_5043920577" evidence="2">
    <location>
        <begin position="26"/>
        <end position="79"/>
    </location>
</feature>
<dbReference type="EMBL" id="OZ034813">
    <property type="protein sequence ID" value="CAL1357219.1"/>
    <property type="molecule type" value="Genomic_DNA"/>
</dbReference>
<organism evidence="3 4">
    <name type="scientific">Linum trigynum</name>
    <dbReference type="NCBI Taxonomy" id="586398"/>
    <lineage>
        <taxon>Eukaryota</taxon>
        <taxon>Viridiplantae</taxon>
        <taxon>Streptophyta</taxon>
        <taxon>Embryophyta</taxon>
        <taxon>Tracheophyta</taxon>
        <taxon>Spermatophyta</taxon>
        <taxon>Magnoliopsida</taxon>
        <taxon>eudicotyledons</taxon>
        <taxon>Gunneridae</taxon>
        <taxon>Pentapetalae</taxon>
        <taxon>rosids</taxon>
        <taxon>fabids</taxon>
        <taxon>Malpighiales</taxon>
        <taxon>Linaceae</taxon>
        <taxon>Linum</taxon>
    </lineage>
</organism>
<keyword evidence="2" id="KW-0732">Signal</keyword>
<evidence type="ECO:0000256" key="2">
    <source>
        <dbReference type="SAM" id="SignalP"/>
    </source>
</evidence>
<keyword evidence="1" id="KW-0812">Transmembrane</keyword>
<evidence type="ECO:0000313" key="3">
    <source>
        <dbReference type="EMBL" id="CAL1357219.1"/>
    </source>
</evidence>
<name>A0AAV2CKX4_9ROSI</name>
<dbReference type="AlphaFoldDB" id="A0AAV2CKX4"/>
<sequence>MAAAMAAKLMMFSATVAVFIMAAAAADMPGMPNMPGMPDMPGMGPAPGPSKNSGGFFAPSMAVGVVAAVASFLFARLQV</sequence>
<protein>
    <submittedName>
        <fullName evidence="3">Uncharacterized protein</fullName>
    </submittedName>
</protein>
<feature type="transmembrane region" description="Helical" evidence="1">
    <location>
        <begin position="56"/>
        <end position="75"/>
    </location>
</feature>
<gene>
    <name evidence="3" type="ORF">LTRI10_LOCUS4868</name>
</gene>